<sequence length="84" mass="9626">MPLSYRLVLLQRMEKRKGLGATCAKKSGRISILTKKLSLMKTRTSSDIRSSSNQVCSLLQDSSADNTQDDKRVDMRTWDWDVKF</sequence>
<gene>
    <name evidence="1" type="ORF">IFM89_005097</name>
</gene>
<dbReference type="Proteomes" id="UP000631114">
    <property type="component" value="Unassembled WGS sequence"/>
</dbReference>
<evidence type="ECO:0000313" key="2">
    <source>
        <dbReference type="Proteomes" id="UP000631114"/>
    </source>
</evidence>
<accession>A0A835IM41</accession>
<name>A0A835IM41_9MAGN</name>
<protein>
    <submittedName>
        <fullName evidence="1">Uncharacterized protein</fullName>
    </submittedName>
</protein>
<organism evidence="1 2">
    <name type="scientific">Coptis chinensis</name>
    <dbReference type="NCBI Taxonomy" id="261450"/>
    <lineage>
        <taxon>Eukaryota</taxon>
        <taxon>Viridiplantae</taxon>
        <taxon>Streptophyta</taxon>
        <taxon>Embryophyta</taxon>
        <taxon>Tracheophyta</taxon>
        <taxon>Spermatophyta</taxon>
        <taxon>Magnoliopsida</taxon>
        <taxon>Ranunculales</taxon>
        <taxon>Ranunculaceae</taxon>
        <taxon>Coptidoideae</taxon>
        <taxon>Coptis</taxon>
    </lineage>
</organism>
<evidence type="ECO:0000313" key="1">
    <source>
        <dbReference type="EMBL" id="KAF9619083.1"/>
    </source>
</evidence>
<dbReference type="EMBL" id="JADFTS010000002">
    <property type="protein sequence ID" value="KAF9619083.1"/>
    <property type="molecule type" value="Genomic_DNA"/>
</dbReference>
<reference evidence="1 2" key="1">
    <citation type="submission" date="2020-10" db="EMBL/GenBank/DDBJ databases">
        <title>The Coptis chinensis genome and diversification of protoberbering-type alkaloids.</title>
        <authorList>
            <person name="Wang B."/>
            <person name="Shu S."/>
            <person name="Song C."/>
            <person name="Liu Y."/>
        </authorList>
    </citation>
    <scope>NUCLEOTIDE SEQUENCE [LARGE SCALE GENOMIC DNA]</scope>
    <source>
        <strain evidence="1">HL-2020</strain>
        <tissue evidence="1">Leaf</tissue>
    </source>
</reference>
<dbReference type="AlphaFoldDB" id="A0A835IM41"/>
<keyword evidence="2" id="KW-1185">Reference proteome</keyword>
<proteinExistence type="predicted"/>
<comment type="caution">
    <text evidence="1">The sequence shown here is derived from an EMBL/GenBank/DDBJ whole genome shotgun (WGS) entry which is preliminary data.</text>
</comment>